<evidence type="ECO:0008006" key="3">
    <source>
        <dbReference type="Google" id="ProtNLM"/>
    </source>
</evidence>
<organism evidence="1 2">
    <name type="scientific">Pontibacter locisalis</name>
    <dbReference type="NCBI Taxonomy" id="1719035"/>
    <lineage>
        <taxon>Bacteria</taxon>
        <taxon>Pseudomonadati</taxon>
        <taxon>Bacteroidota</taxon>
        <taxon>Cytophagia</taxon>
        <taxon>Cytophagales</taxon>
        <taxon>Hymenobacteraceae</taxon>
        <taxon>Pontibacter</taxon>
    </lineage>
</organism>
<keyword evidence="2" id="KW-1185">Reference proteome</keyword>
<protein>
    <recommendedName>
        <fullName evidence="3">STAS/SEC14 domain-containing protein</fullName>
    </recommendedName>
</protein>
<dbReference type="EMBL" id="JBHULU010000021">
    <property type="protein sequence ID" value="MFD2515054.1"/>
    <property type="molecule type" value="Genomic_DNA"/>
</dbReference>
<evidence type="ECO:0000313" key="1">
    <source>
        <dbReference type="EMBL" id="MFD2515054.1"/>
    </source>
</evidence>
<dbReference type="RefSeq" id="WP_377509005.1">
    <property type="nucleotide sequence ID" value="NZ_JBHULU010000021.1"/>
</dbReference>
<reference evidence="2" key="1">
    <citation type="journal article" date="2019" name="Int. J. Syst. Evol. Microbiol.">
        <title>The Global Catalogue of Microorganisms (GCM) 10K type strain sequencing project: providing services to taxonomists for standard genome sequencing and annotation.</title>
        <authorList>
            <consortium name="The Broad Institute Genomics Platform"/>
            <consortium name="The Broad Institute Genome Sequencing Center for Infectious Disease"/>
            <person name="Wu L."/>
            <person name="Ma J."/>
        </authorList>
    </citation>
    <scope>NUCLEOTIDE SEQUENCE [LARGE SCALE GENOMIC DNA]</scope>
    <source>
        <strain evidence="2">KCTC 42498</strain>
    </source>
</reference>
<comment type="caution">
    <text evidence="1">The sequence shown here is derived from an EMBL/GenBank/DDBJ whole genome shotgun (WGS) entry which is preliminary data.</text>
</comment>
<dbReference type="Proteomes" id="UP001597544">
    <property type="component" value="Unassembled WGS sequence"/>
</dbReference>
<proteinExistence type="predicted"/>
<name>A0ABW5IN23_9BACT</name>
<accession>A0ABW5IN23</accession>
<gene>
    <name evidence="1" type="ORF">ACFSRY_14360</name>
</gene>
<evidence type="ECO:0000313" key="2">
    <source>
        <dbReference type="Proteomes" id="UP001597544"/>
    </source>
</evidence>
<sequence>MKPNGDVYATLERTPDNAYLIARWTGIQTMNTIKEGGEVYLEVMHENPCPKLLNSHRELIGPWDFANEWISQTWTPKAIELGMRYMAQVLAPGIYGQMSFHQLHQRIGDMLEVKLFDNEEKARSWLLSI</sequence>